<organism evidence="2 3">
    <name type="scientific">Sphaeroforma arctica JP610</name>
    <dbReference type="NCBI Taxonomy" id="667725"/>
    <lineage>
        <taxon>Eukaryota</taxon>
        <taxon>Ichthyosporea</taxon>
        <taxon>Ichthyophonida</taxon>
        <taxon>Sphaeroforma</taxon>
    </lineage>
</organism>
<dbReference type="Proteomes" id="UP000054560">
    <property type="component" value="Unassembled WGS sequence"/>
</dbReference>
<sequence>MKETRTVVVPVIGIPGSGKSTLCRMLQKCAQEQEDTYTIDMLCYDDLFDGYATKDREARKDDTYIADTGAMTSETGKRVVEDMFAIQTGISLPPKRKDQGKHSTDEHTHESLVEGTYATEAGANKHANRRNTAGMRAKEAASAEGGTAAEGYAD</sequence>
<keyword evidence="3" id="KW-1185">Reference proteome</keyword>
<name>A0A0L0FLF0_9EUKA</name>
<evidence type="ECO:0000313" key="2">
    <source>
        <dbReference type="EMBL" id="KNC77599.1"/>
    </source>
</evidence>
<evidence type="ECO:0000313" key="3">
    <source>
        <dbReference type="Proteomes" id="UP000054560"/>
    </source>
</evidence>
<proteinExistence type="predicted"/>
<dbReference type="Gene3D" id="3.40.50.300">
    <property type="entry name" value="P-loop containing nucleotide triphosphate hydrolases"/>
    <property type="match status" value="1"/>
</dbReference>
<feature type="compositionally biased region" description="Low complexity" evidence="1">
    <location>
        <begin position="142"/>
        <end position="154"/>
    </location>
</feature>
<feature type="compositionally biased region" description="Basic and acidic residues" evidence="1">
    <location>
        <begin position="95"/>
        <end position="112"/>
    </location>
</feature>
<evidence type="ECO:0000256" key="1">
    <source>
        <dbReference type="SAM" id="MobiDB-lite"/>
    </source>
</evidence>
<dbReference type="SUPFAM" id="SSF52540">
    <property type="entry name" value="P-loop containing nucleoside triphosphate hydrolases"/>
    <property type="match status" value="1"/>
</dbReference>
<dbReference type="RefSeq" id="XP_014151501.1">
    <property type="nucleotide sequence ID" value="XM_014296026.1"/>
</dbReference>
<dbReference type="GeneID" id="25910444"/>
<reference evidence="2 3" key="1">
    <citation type="submission" date="2011-02" db="EMBL/GenBank/DDBJ databases">
        <title>The Genome Sequence of Sphaeroforma arctica JP610.</title>
        <authorList>
            <consortium name="The Broad Institute Genome Sequencing Platform"/>
            <person name="Russ C."/>
            <person name="Cuomo C."/>
            <person name="Young S.K."/>
            <person name="Zeng Q."/>
            <person name="Gargeya S."/>
            <person name="Alvarado L."/>
            <person name="Berlin A."/>
            <person name="Chapman S.B."/>
            <person name="Chen Z."/>
            <person name="Freedman E."/>
            <person name="Gellesch M."/>
            <person name="Goldberg J."/>
            <person name="Griggs A."/>
            <person name="Gujja S."/>
            <person name="Heilman E."/>
            <person name="Heiman D."/>
            <person name="Howarth C."/>
            <person name="Mehta T."/>
            <person name="Neiman D."/>
            <person name="Pearson M."/>
            <person name="Roberts A."/>
            <person name="Saif S."/>
            <person name="Shea T."/>
            <person name="Shenoy N."/>
            <person name="Sisk P."/>
            <person name="Stolte C."/>
            <person name="Sykes S."/>
            <person name="White J."/>
            <person name="Yandava C."/>
            <person name="Burger G."/>
            <person name="Gray M.W."/>
            <person name="Holland P.W.H."/>
            <person name="King N."/>
            <person name="Lang F.B.F."/>
            <person name="Roger A.J."/>
            <person name="Ruiz-Trillo I."/>
            <person name="Haas B."/>
            <person name="Nusbaum C."/>
            <person name="Birren B."/>
        </authorList>
    </citation>
    <scope>NUCLEOTIDE SEQUENCE [LARGE SCALE GENOMIC DNA]</scope>
    <source>
        <strain evidence="2 3">JP610</strain>
    </source>
</reference>
<gene>
    <name evidence="2" type="ORF">SARC_09940</name>
</gene>
<protein>
    <submittedName>
        <fullName evidence="2">Uncharacterized protein</fullName>
    </submittedName>
</protein>
<dbReference type="AlphaFoldDB" id="A0A0L0FLF0"/>
<dbReference type="EMBL" id="KQ242684">
    <property type="protein sequence ID" value="KNC77599.1"/>
    <property type="molecule type" value="Genomic_DNA"/>
</dbReference>
<feature type="region of interest" description="Disordered" evidence="1">
    <location>
        <begin position="89"/>
        <end position="154"/>
    </location>
</feature>
<dbReference type="InterPro" id="IPR027417">
    <property type="entry name" value="P-loop_NTPase"/>
</dbReference>
<accession>A0A0L0FLF0</accession>